<evidence type="ECO:0000256" key="1">
    <source>
        <dbReference type="SAM" id="SignalP"/>
    </source>
</evidence>
<dbReference type="Proteomes" id="UP000808349">
    <property type="component" value="Unassembled WGS sequence"/>
</dbReference>
<keyword evidence="1" id="KW-0732">Signal</keyword>
<evidence type="ECO:0000313" key="3">
    <source>
        <dbReference type="Proteomes" id="UP000808349"/>
    </source>
</evidence>
<comment type="caution">
    <text evidence="2">The sequence shown here is derived from an EMBL/GenBank/DDBJ whole genome shotgun (WGS) entry which is preliminary data.</text>
</comment>
<feature type="signal peptide" evidence="1">
    <location>
        <begin position="1"/>
        <end position="21"/>
    </location>
</feature>
<organism evidence="2 3">
    <name type="scientific">Candidatus Defluviibacterium haderslevense</name>
    <dbReference type="NCBI Taxonomy" id="2981993"/>
    <lineage>
        <taxon>Bacteria</taxon>
        <taxon>Pseudomonadati</taxon>
        <taxon>Bacteroidota</taxon>
        <taxon>Saprospiria</taxon>
        <taxon>Saprospirales</taxon>
        <taxon>Saprospiraceae</taxon>
        <taxon>Candidatus Defluviibacterium</taxon>
    </lineage>
</organism>
<evidence type="ECO:0008006" key="4">
    <source>
        <dbReference type="Google" id="ProtNLM"/>
    </source>
</evidence>
<gene>
    <name evidence="2" type="ORF">IPO85_03605</name>
</gene>
<proteinExistence type="predicted"/>
<dbReference type="AlphaFoldDB" id="A0A9D7S880"/>
<evidence type="ECO:0000313" key="2">
    <source>
        <dbReference type="EMBL" id="MBK9716599.1"/>
    </source>
</evidence>
<protein>
    <recommendedName>
        <fullName evidence="4">Lipocalin-like domain-containing protein</fullName>
    </recommendedName>
</protein>
<feature type="chain" id="PRO_5038395006" description="Lipocalin-like domain-containing protein" evidence="1">
    <location>
        <begin position="22"/>
        <end position="161"/>
    </location>
</feature>
<dbReference type="EMBL" id="JADKFW010000004">
    <property type="protein sequence ID" value="MBK9716599.1"/>
    <property type="molecule type" value="Genomic_DNA"/>
</dbReference>
<sequence>MQKLKYMILLASLSIFFGACPYESTIPIDSPQIRIDSQLLGDWKDSKDEKEHYQIKSLDSFIYEIIKYNKDEREETKYNAYISVINTTKFLNLWEIKSDQSNSTYNLYKIEKMDSKLLIISEVTENIIEKFTTSEALKIFISENMHHSFFYNKEKMKLIHY</sequence>
<reference evidence="2 3" key="1">
    <citation type="submission" date="2020-10" db="EMBL/GenBank/DDBJ databases">
        <title>Connecting structure to function with the recovery of over 1000 high-quality activated sludge metagenome-assembled genomes encoding full-length rRNA genes using long-read sequencing.</title>
        <authorList>
            <person name="Singleton C.M."/>
            <person name="Petriglieri F."/>
            <person name="Kristensen J.M."/>
            <person name="Kirkegaard R.H."/>
            <person name="Michaelsen T.Y."/>
            <person name="Andersen M.H."/>
            <person name="Karst S.M."/>
            <person name="Dueholm M.S."/>
            <person name="Nielsen P.H."/>
            <person name="Albertsen M."/>
        </authorList>
    </citation>
    <scope>NUCLEOTIDE SEQUENCE [LARGE SCALE GENOMIC DNA]</scope>
    <source>
        <strain evidence="2">Ribe_18-Q3-R11-54_BAT3C.373</strain>
    </source>
</reference>
<dbReference type="PROSITE" id="PS51257">
    <property type="entry name" value="PROKAR_LIPOPROTEIN"/>
    <property type="match status" value="1"/>
</dbReference>
<accession>A0A9D7S880</accession>
<name>A0A9D7S880_9BACT</name>